<dbReference type="InterPro" id="IPR024041">
    <property type="entry name" value="NH4_transpt_AmtB-like_dom"/>
</dbReference>
<comment type="similarity">
    <text evidence="2 9">Belongs to the ammonia transporter channel (TC 1.A.11.2) family.</text>
</comment>
<comment type="caution">
    <text evidence="11">The sequence shown here is derived from an EMBL/GenBank/DDBJ whole genome shotgun (WGS) entry which is preliminary data.</text>
</comment>
<evidence type="ECO:0000256" key="7">
    <source>
        <dbReference type="ARBA" id="ARBA00023177"/>
    </source>
</evidence>
<keyword evidence="5 9" id="KW-1133">Transmembrane helix</keyword>
<feature type="transmembrane region" description="Helical" evidence="9">
    <location>
        <begin position="101"/>
        <end position="123"/>
    </location>
</feature>
<feature type="transmembrane region" description="Helical" evidence="9">
    <location>
        <begin position="198"/>
        <end position="219"/>
    </location>
</feature>
<dbReference type="AlphaFoldDB" id="A0A7Y9ZBF5"/>
<keyword evidence="4 9" id="KW-0812">Transmembrane</keyword>
<dbReference type="RefSeq" id="WP_083971665.1">
    <property type="nucleotide sequence ID" value="NZ_BBRC01000007.1"/>
</dbReference>
<evidence type="ECO:0000313" key="11">
    <source>
        <dbReference type="EMBL" id="NYI41093.1"/>
    </source>
</evidence>
<evidence type="ECO:0000256" key="5">
    <source>
        <dbReference type="ARBA" id="ARBA00022989"/>
    </source>
</evidence>
<dbReference type="PROSITE" id="PS01219">
    <property type="entry name" value="AMMONIUM_TRANSP"/>
    <property type="match status" value="1"/>
</dbReference>
<feature type="transmembrane region" description="Helical" evidence="9">
    <location>
        <begin position="163"/>
        <end position="186"/>
    </location>
</feature>
<feature type="transmembrane region" description="Helical" evidence="9">
    <location>
        <begin position="315"/>
        <end position="340"/>
    </location>
</feature>
<dbReference type="SUPFAM" id="SSF111352">
    <property type="entry name" value="Ammonium transporter"/>
    <property type="match status" value="1"/>
</dbReference>
<keyword evidence="3 9" id="KW-0813">Transport</keyword>
<dbReference type="Gene3D" id="1.10.3430.10">
    <property type="entry name" value="Ammonium transporter AmtB like domains"/>
    <property type="match status" value="1"/>
</dbReference>
<dbReference type="PANTHER" id="PTHR43029:SF10">
    <property type="entry name" value="AMMONIUM TRANSPORTER MEP2"/>
    <property type="match status" value="1"/>
</dbReference>
<feature type="transmembrane region" description="Helical" evidence="9">
    <location>
        <begin position="360"/>
        <end position="383"/>
    </location>
</feature>
<dbReference type="OrthoDB" id="9814202at2"/>
<dbReference type="Pfam" id="PF00909">
    <property type="entry name" value="Ammonium_transp"/>
    <property type="match status" value="1"/>
</dbReference>
<evidence type="ECO:0000256" key="1">
    <source>
        <dbReference type="ARBA" id="ARBA00004141"/>
    </source>
</evidence>
<dbReference type="Proteomes" id="UP000547973">
    <property type="component" value="Unassembled WGS sequence"/>
</dbReference>
<dbReference type="PANTHER" id="PTHR43029">
    <property type="entry name" value="AMMONIUM TRANSPORTER MEP2"/>
    <property type="match status" value="1"/>
</dbReference>
<accession>A0A7Y9ZBF5</accession>
<gene>
    <name evidence="11" type="ORF">BKA03_001212</name>
</gene>
<keyword evidence="7 9" id="KW-0924">Ammonia transport</keyword>
<dbReference type="InterPro" id="IPR001905">
    <property type="entry name" value="Ammonium_transpt"/>
</dbReference>
<feature type="transmembrane region" description="Helical" evidence="9">
    <location>
        <begin position="262"/>
        <end position="280"/>
    </location>
</feature>
<evidence type="ECO:0000256" key="9">
    <source>
        <dbReference type="RuleBase" id="RU362002"/>
    </source>
</evidence>
<dbReference type="EMBL" id="JACBZO010000001">
    <property type="protein sequence ID" value="NYI41093.1"/>
    <property type="molecule type" value="Genomic_DNA"/>
</dbReference>
<evidence type="ECO:0000313" key="12">
    <source>
        <dbReference type="Proteomes" id="UP000547973"/>
    </source>
</evidence>
<keyword evidence="6 9" id="KW-0472">Membrane</keyword>
<keyword evidence="12" id="KW-1185">Reference proteome</keyword>
<evidence type="ECO:0000256" key="2">
    <source>
        <dbReference type="ARBA" id="ARBA00005887"/>
    </source>
</evidence>
<protein>
    <recommendedName>
        <fullName evidence="8 9">Ammonium transporter</fullName>
    </recommendedName>
</protein>
<feature type="transmembrane region" description="Helical" evidence="9">
    <location>
        <begin position="12"/>
        <end position="32"/>
    </location>
</feature>
<evidence type="ECO:0000256" key="3">
    <source>
        <dbReference type="ARBA" id="ARBA00022448"/>
    </source>
</evidence>
<sequence>MTPTYDTGDTAWMIVSTALVLLMIPGLAIFYAGMVRSKHALGMIMYTMSAMVAISVTWVLVGFTLAFGPDTGSGLIGSFHNAGLEGLADSPVFSQLTFPPIAFAMFQMMFAIVTGALISGAAADRMKFGAMMAFLTLWSICVYPVIAHWAWGQGGWMHKWGVLDFAGGTVVEICAGASALALALVLGPRREWPHTPMLPHNLPLTILGAGLLWFGWIGFNAGSALAANGVAASAALATHLAGVGGIAGWLLLDKRLTGKPTALGAASGAVAGLVAITPAAAYLDPFASLLVGFIAGGAAYFAIKLKFRFKYDDSLDVVAVHYVGGVVGMLFLGFFARLIVGNGTNGVGLVYSGDAALLGKQAVAVVAASAFAFVGSWIIAMALRAIMGLRVTPEGEEQGIDFHQHGETAYEIRH</sequence>
<dbReference type="InterPro" id="IPR018047">
    <property type="entry name" value="Ammonium_transpt_CS"/>
</dbReference>
<dbReference type="GO" id="GO:0008519">
    <property type="term" value="F:ammonium channel activity"/>
    <property type="evidence" value="ECO:0007669"/>
    <property type="project" value="InterPro"/>
</dbReference>
<evidence type="ECO:0000256" key="8">
    <source>
        <dbReference type="ARBA" id="ARBA00050025"/>
    </source>
</evidence>
<feature type="transmembrane region" description="Helical" evidence="9">
    <location>
        <begin position="44"/>
        <end position="67"/>
    </location>
</feature>
<dbReference type="InterPro" id="IPR029020">
    <property type="entry name" value="Ammonium/urea_transptr"/>
</dbReference>
<comment type="subcellular location">
    <subcellularLocation>
        <location evidence="9">Cell membrane</location>
        <topology evidence="9">Multi-pass membrane protein</topology>
    </subcellularLocation>
    <subcellularLocation>
        <location evidence="1">Membrane</location>
        <topology evidence="1">Multi-pass membrane protein</topology>
    </subcellularLocation>
</comment>
<dbReference type="GO" id="GO:0005886">
    <property type="term" value="C:plasma membrane"/>
    <property type="evidence" value="ECO:0007669"/>
    <property type="project" value="UniProtKB-SubCell"/>
</dbReference>
<feature type="transmembrane region" description="Helical" evidence="9">
    <location>
        <begin position="225"/>
        <end position="250"/>
    </location>
</feature>
<dbReference type="NCBIfam" id="TIGR00836">
    <property type="entry name" value="amt"/>
    <property type="match status" value="1"/>
</dbReference>
<organism evidence="11 12">
    <name type="scientific">Demequina lutea</name>
    <dbReference type="NCBI Taxonomy" id="431489"/>
    <lineage>
        <taxon>Bacteria</taxon>
        <taxon>Bacillati</taxon>
        <taxon>Actinomycetota</taxon>
        <taxon>Actinomycetes</taxon>
        <taxon>Micrococcales</taxon>
        <taxon>Demequinaceae</taxon>
        <taxon>Demequina</taxon>
    </lineage>
</organism>
<evidence type="ECO:0000256" key="6">
    <source>
        <dbReference type="ARBA" id="ARBA00023136"/>
    </source>
</evidence>
<feature type="transmembrane region" description="Helical" evidence="9">
    <location>
        <begin position="130"/>
        <end position="151"/>
    </location>
</feature>
<feature type="transmembrane region" description="Helical" evidence="9">
    <location>
        <begin position="286"/>
        <end position="303"/>
    </location>
</feature>
<name>A0A7Y9ZBF5_9MICO</name>
<evidence type="ECO:0000259" key="10">
    <source>
        <dbReference type="Pfam" id="PF00909"/>
    </source>
</evidence>
<proteinExistence type="inferred from homology"/>
<reference evidence="11 12" key="1">
    <citation type="submission" date="2020-07" db="EMBL/GenBank/DDBJ databases">
        <title>Sequencing the genomes of 1000 actinobacteria strains.</title>
        <authorList>
            <person name="Klenk H.-P."/>
        </authorList>
    </citation>
    <scope>NUCLEOTIDE SEQUENCE [LARGE SCALE GENOMIC DNA]</scope>
    <source>
        <strain evidence="11 12">DSM 19970</strain>
    </source>
</reference>
<evidence type="ECO:0000256" key="4">
    <source>
        <dbReference type="ARBA" id="ARBA00022692"/>
    </source>
</evidence>
<feature type="domain" description="Ammonium transporter AmtB-like" evidence="10">
    <location>
        <begin position="11"/>
        <end position="410"/>
    </location>
</feature>